<evidence type="ECO:0000256" key="7">
    <source>
        <dbReference type="ARBA" id="ARBA00023224"/>
    </source>
</evidence>
<gene>
    <name evidence="11" type="primary">LOC100211697</name>
</gene>
<evidence type="ECO:0000256" key="8">
    <source>
        <dbReference type="SAM" id="Phobius"/>
    </source>
</evidence>
<feature type="transmembrane region" description="Helical" evidence="8">
    <location>
        <begin position="225"/>
        <end position="246"/>
    </location>
</feature>
<evidence type="ECO:0000256" key="2">
    <source>
        <dbReference type="ARBA" id="ARBA00022692"/>
    </source>
</evidence>
<keyword evidence="7" id="KW-0807">Transducer</keyword>
<organism evidence="10 11">
    <name type="scientific">Hydra vulgaris</name>
    <name type="common">Hydra</name>
    <name type="synonym">Hydra attenuata</name>
    <dbReference type="NCBI Taxonomy" id="6087"/>
    <lineage>
        <taxon>Eukaryota</taxon>
        <taxon>Metazoa</taxon>
        <taxon>Cnidaria</taxon>
        <taxon>Hydrozoa</taxon>
        <taxon>Hydroidolina</taxon>
        <taxon>Anthoathecata</taxon>
        <taxon>Aplanulata</taxon>
        <taxon>Hydridae</taxon>
        <taxon>Hydra</taxon>
    </lineage>
</organism>
<comment type="subcellular location">
    <subcellularLocation>
        <location evidence="1">Membrane</location>
        <topology evidence="1">Multi-pass membrane protein</topology>
    </subcellularLocation>
</comment>
<dbReference type="PANTHER" id="PTHR45695:SF15">
    <property type="entry name" value="OPSIN RH2"/>
    <property type="match status" value="1"/>
</dbReference>
<name>A0ABM4CBN7_HYDVU</name>
<feature type="transmembrane region" description="Helical" evidence="8">
    <location>
        <begin position="167"/>
        <end position="190"/>
    </location>
</feature>
<dbReference type="CDD" id="cd00637">
    <property type="entry name" value="7tm_classA_rhodopsin-like"/>
    <property type="match status" value="1"/>
</dbReference>
<feature type="transmembrane region" description="Helical" evidence="8">
    <location>
        <begin position="86"/>
        <end position="108"/>
    </location>
</feature>
<feature type="domain" description="G-protein coupled receptors family 1 profile" evidence="9">
    <location>
        <begin position="25"/>
        <end position="279"/>
    </location>
</feature>
<keyword evidence="10" id="KW-1185">Reference proteome</keyword>
<evidence type="ECO:0000256" key="3">
    <source>
        <dbReference type="ARBA" id="ARBA00022989"/>
    </source>
</evidence>
<evidence type="ECO:0000259" key="9">
    <source>
        <dbReference type="PROSITE" id="PS50262"/>
    </source>
</evidence>
<evidence type="ECO:0000313" key="11">
    <source>
        <dbReference type="RefSeq" id="XP_065659083.1"/>
    </source>
</evidence>
<evidence type="ECO:0000313" key="10">
    <source>
        <dbReference type="Proteomes" id="UP001652625"/>
    </source>
</evidence>
<keyword evidence="2 8" id="KW-0812">Transmembrane</keyword>
<keyword evidence="5 8" id="KW-0472">Membrane</keyword>
<evidence type="ECO:0000256" key="6">
    <source>
        <dbReference type="ARBA" id="ARBA00023170"/>
    </source>
</evidence>
<dbReference type="InterPro" id="IPR000276">
    <property type="entry name" value="GPCR_Rhodpsn"/>
</dbReference>
<feature type="transmembrane region" description="Helical" evidence="8">
    <location>
        <begin position="266"/>
        <end position="283"/>
    </location>
</feature>
<feature type="transmembrane region" description="Helical" evidence="8">
    <location>
        <begin position="6"/>
        <end position="34"/>
    </location>
</feature>
<feature type="transmembrane region" description="Helical" evidence="8">
    <location>
        <begin position="120"/>
        <end position="147"/>
    </location>
</feature>
<dbReference type="Proteomes" id="UP001652625">
    <property type="component" value="Chromosome 08"/>
</dbReference>
<keyword evidence="4" id="KW-0297">G-protein coupled receptor</keyword>
<dbReference type="PROSITE" id="PS50262">
    <property type="entry name" value="G_PROTEIN_RECEP_F1_2"/>
    <property type="match status" value="1"/>
</dbReference>
<dbReference type="RefSeq" id="XP_065659083.1">
    <property type="nucleotide sequence ID" value="XM_065803011.1"/>
</dbReference>
<accession>A0ABM4CBN7</accession>
<dbReference type="Pfam" id="PF00001">
    <property type="entry name" value="7tm_1"/>
    <property type="match status" value="1"/>
</dbReference>
<feature type="transmembrane region" description="Helical" evidence="8">
    <location>
        <begin position="46"/>
        <end position="66"/>
    </location>
</feature>
<dbReference type="PANTHER" id="PTHR45695">
    <property type="entry name" value="LEUCOKININ RECEPTOR-RELATED"/>
    <property type="match status" value="1"/>
</dbReference>
<proteinExistence type="predicted"/>
<dbReference type="GeneID" id="100211697"/>
<reference evidence="11" key="1">
    <citation type="submission" date="2025-08" db="UniProtKB">
        <authorList>
            <consortium name="RefSeq"/>
        </authorList>
    </citation>
    <scope>IDENTIFICATION</scope>
</reference>
<evidence type="ECO:0000256" key="1">
    <source>
        <dbReference type="ARBA" id="ARBA00004141"/>
    </source>
</evidence>
<protein>
    <submittedName>
        <fullName evidence="11">Neuropeptide F receptor isoform X2</fullName>
    </submittedName>
</protein>
<dbReference type="PRINTS" id="PR00237">
    <property type="entry name" value="GPCRRHODOPSN"/>
</dbReference>
<dbReference type="Gene3D" id="1.20.1070.10">
    <property type="entry name" value="Rhodopsin 7-helix transmembrane proteins"/>
    <property type="match status" value="1"/>
</dbReference>
<dbReference type="InterPro" id="IPR017452">
    <property type="entry name" value="GPCR_Rhodpsn_7TM"/>
</dbReference>
<dbReference type="SUPFAM" id="SSF81321">
    <property type="entry name" value="Family A G protein-coupled receptor-like"/>
    <property type="match status" value="1"/>
</dbReference>
<evidence type="ECO:0000256" key="4">
    <source>
        <dbReference type="ARBA" id="ARBA00023040"/>
    </source>
</evidence>
<evidence type="ECO:0000256" key="5">
    <source>
        <dbReference type="ARBA" id="ARBA00023136"/>
    </source>
</evidence>
<sequence length="328" mass="38086">MNLNDILRMMFVALNTFLVIGGMVGNLFTVLLITQKKKMQTITNTFVFNLAVADLAISMFVLPLTTARELGIWKVNELECTILLPLLEHFAGVCVLTHAALSLARYYVVSNANRSRDLLLYHAIAIVIFIWIVAFVIISVGLMGIFAKFTLERNVCKLKYISEKRRLVYRLFIYLLTYIIPMLSSGFAYYKIHRTVFKTIKFLKDHMPKETLKCRKRSSRKLDRVIWTMYVFFGLTTLPLQLFYIANDLKWVSKSIAKPMWTVLLRLFYLQIITNPLVLFYMGEEYRKELYKLSVCFCKPKQVSELSVKVRGSLIIPRKKYAGKGNFC</sequence>
<keyword evidence="3 8" id="KW-1133">Transmembrane helix</keyword>
<keyword evidence="6 11" id="KW-0675">Receptor</keyword>